<dbReference type="InterPro" id="IPR018490">
    <property type="entry name" value="cNMP-bd_dom_sf"/>
</dbReference>
<reference evidence="5 6" key="1">
    <citation type="journal article" date="2019" name="Syst. Appl. Microbiol.">
        <title>Microvirga tunisiensis sp. nov., a root nodule symbiotic bacterium isolated from Lupinus micranthus and L. luteus grown in Northern Tunisia.</title>
        <authorList>
            <person name="Msaddak A."/>
            <person name="Rejili M."/>
            <person name="Duran D."/>
            <person name="Mars M."/>
            <person name="Palacios J.M."/>
            <person name="Ruiz-Argueso T."/>
            <person name="Rey L."/>
            <person name="Imperial J."/>
        </authorList>
    </citation>
    <scope>NUCLEOTIDE SEQUENCE [LARGE SCALE GENOMIC DNA]</scope>
    <source>
        <strain evidence="5 6">Lmie10</strain>
    </source>
</reference>
<keyword evidence="1" id="KW-0805">Transcription regulation</keyword>
<evidence type="ECO:0000256" key="3">
    <source>
        <dbReference type="ARBA" id="ARBA00023163"/>
    </source>
</evidence>
<dbReference type="SUPFAM" id="SSF51206">
    <property type="entry name" value="cAMP-binding domain-like"/>
    <property type="match status" value="1"/>
</dbReference>
<evidence type="ECO:0000259" key="4">
    <source>
        <dbReference type="PROSITE" id="PS51063"/>
    </source>
</evidence>
<protein>
    <submittedName>
        <fullName evidence="5">Crp/Fnr family transcriptional regulator</fullName>
    </submittedName>
</protein>
<comment type="caution">
    <text evidence="5">The sequence shown here is derived from an EMBL/GenBank/DDBJ whole genome shotgun (WGS) entry which is preliminary data.</text>
</comment>
<name>A0A5N7ML65_9HYPH</name>
<evidence type="ECO:0000256" key="2">
    <source>
        <dbReference type="ARBA" id="ARBA00023125"/>
    </source>
</evidence>
<dbReference type="InterPro" id="IPR014710">
    <property type="entry name" value="RmlC-like_jellyroll"/>
</dbReference>
<dbReference type="RefSeq" id="WP_152713935.1">
    <property type="nucleotide sequence ID" value="NZ_VOSJ01000098.1"/>
</dbReference>
<sequence>MTPVQRTPKEQDNRLLAALAAEDFAYLEPHLTAINLQRGQVLYEPGEIVNRIYFPHDAMVSLVTIMRDGKSAEMAVFGCEGVCGLVSAFATRQAFGRYIVQLGGAASSIELSRMHEAMAARPAIQSLVLRFTEALMAQTLQTVACNAVHSLETRCCRWILMSQDRVGRADLPLTHEFLAEMLGVQRSTVTDVTRTLQDKGLIRQGRGSITVVDRPQLQKAACECYGVIRQKFQELLPRTYERD</sequence>
<keyword evidence="6" id="KW-1185">Reference proteome</keyword>
<dbReference type="InterPro" id="IPR036390">
    <property type="entry name" value="WH_DNA-bd_sf"/>
</dbReference>
<dbReference type="SMART" id="SM00419">
    <property type="entry name" value="HTH_CRP"/>
    <property type="match status" value="1"/>
</dbReference>
<dbReference type="PROSITE" id="PS51063">
    <property type="entry name" value="HTH_CRP_2"/>
    <property type="match status" value="1"/>
</dbReference>
<dbReference type="SUPFAM" id="SSF46785">
    <property type="entry name" value="Winged helix' DNA-binding domain"/>
    <property type="match status" value="1"/>
</dbReference>
<accession>A0A5N7ML65</accession>
<dbReference type="SMART" id="SM00100">
    <property type="entry name" value="cNMP"/>
    <property type="match status" value="1"/>
</dbReference>
<keyword evidence="2" id="KW-0238">DNA-binding</keyword>
<dbReference type="Proteomes" id="UP000403266">
    <property type="component" value="Unassembled WGS sequence"/>
</dbReference>
<dbReference type="Pfam" id="PF13545">
    <property type="entry name" value="HTH_Crp_2"/>
    <property type="match status" value="1"/>
</dbReference>
<evidence type="ECO:0000256" key="1">
    <source>
        <dbReference type="ARBA" id="ARBA00023015"/>
    </source>
</evidence>
<dbReference type="CDD" id="cd00038">
    <property type="entry name" value="CAP_ED"/>
    <property type="match status" value="1"/>
</dbReference>
<keyword evidence="3" id="KW-0804">Transcription</keyword>
<dbReference type="InterPro" id="IPR000595">
    <property type="entry name" value="cNMP-bd_dom"/>
</dbReference>
<dbReference type="EMBL" id="VOSK01000098">
    <property type="protein sequence ID" value="MPR27613.1"/>
    <property type="molecule type" value="Genomic_DNA"/>
</dbReference>
<gene>
    <name evidence="5" type="ORF">FS320_21145</name>
</gene>
<dbReference type="InterPro" id="IPR050397">
    <property type="entry name" value="Env_Response_Regulators"/>
</dbReference>
<dbReference type="PANTHER" id="PTHR24567:SF74">
    <property type="entry name" value="HTH-TYPE TRANSCRIPTIONAL REGULATOR ARCR"/>
    <property type="match status" value="1"/>
</dbReference>
<dbReference type="PANTHER" id="PTHR24567">
    <property type="entry name" value="CRP FAMILY TRANSCRIPTIONAL REGULATORY PROTEIN"/>
    <property type="match status" value="1"/>
</dbReference>
<dbReference type="InterPro" id="IPR012318">
    <property type="entry name" value="HTH_CRP"/>
</dbReference>
<organism evidence="5 6">
    <name type="scientific">Microvirga tunisiensis</name>
    <dbReference type="NCBI Taxonomy" id="2108360"/>
    <lineage>
        <taxon>Bacteria</taxon>
        <taxon>Pseudomonadati</taxon>
        <taxon>Pseudomonadota</taxon>
        <taxon>Alphaproteobacteria</taxon>
        <taxon>Hyphomicrobiales</taxon>
        <taxon>Methylobacteriaceae</taxon>
        <taxon>Microvirga</taxon>
    </lineage>
</organism>
<proteinExistence type="predicted"/>
<dbReference type="OrthoDB" id="7506088at2"/>
<dbReference type="GO" id="GO:0005829">
    <property type="term" value="C:cytosol"/>
    <property type="evidence" value="ECO:0007669"/>
    <property type="project" value="TreeGrafter"/>
</dbReference>
<dbReference type="GO" id="GO:0003677">
    <property type="term" value="F:DNA binding"/>
    <property type="evidence" value="ECO:0007669"/>
    <property type="project" value="UniProtKB-KW"/>
</dbReference>
<dbReference type="GO" id="GO:0003700">
    <property type="term" value="F:DNA-binding transcription factor activity"/>
    <property type="evidence" value="ECO:0007669"/>
    <property type="project" value="TreeGrafter"/>
</dbReference>
<dbReference type="AlphaFoldDB" id="A0A5N7ML65"/>
<dbReference type="Pfam" id="PF00027">
    <property type="entry name" value="cNMP_binding"/>
    <property type="match status" value="1"/>
</dbReference>
<evidence type="ECO:0000313" key="6">
    <source>
        <dbReference type="Proteomes" id="UP000403266"/>
    </source>
</evidence>
<dbReference type="Gene3D" id="2.60.120.10">
    <property type="entry name" value="Jelly Rolls"/>
    <property type="match status" value="1"/>
</dbReference>
<evidence type="ECO:0000313" key="5">
    <source>
        <dbReference type="EMBL" id="MPR27613.1"/>
    </source>
</evidence>
<feature type="domain" description="HTH crp-type" evidence="4">
    <location>
        <begin position="149"/>
        <end position="215"/>
    </location>
</feature>